<evidence type="ECO:0000313" key="2">
    <source>
        <dbReference type="Proteomes" id="UP000241964"/>
    </source>
</evidence>
<accession>A0A2P8FP79</accession>
<proteinExistence type="predicted"/>
<keyword evidence="2" id="KW-1185">Reference proteome</keyword>
<dbReference type="EMBL" id="PYAS01000016">
    <property type="protein sequence ID" value="PSL23499.1"/>
    <property type="molecule type" value="Genomic_DNA"/>
</dbReference>
<dbReference type="Proteomes" id="UP000241964">
    <property type="component" value="Unassembled WGS sequence"/>
</dbReference>
<name>A0A2P8FP79_9BACT</name>
<gene>
    <name evidence="1" type="ORF">CLV60_11654</name>
</gene>
<dbReference type="AlphaFoldDB" id="A0A2P8FP79"/>
<evidence type="ECO:0000313" key="1">
    <source>
        <dbReference type="EMBL" id="PSL23499.1"/>
    </source>
</evidence>
<evidence type="ECO:0008006" key="3">
    <source>
        <dbReference type="Google" id="ProtNLM"/>
    </source>
</evidence>
<protein>
    <recommendedName>
        <fullName evidence="3">Mobilization protein</fullName>
    </recommendedName>
</protein>
<comment type="caution">
    <text evidence="1">The sequence shown here is derived from an EMBL/GenBank/DDBJ whole genome shotgun (WGS) entry which is preliminary data.</text>
</comment>
<organism evidence="1 2">
    <name type="scientific">Dyadobacter jiangsuensis</name>
    <dbReference type="NCBI Taxonomy" id="1591085"/>
    <lineage>
        <taxon>Bacteria</taxon>
        <taxon>Pseudomonadati</taxon>
        <taxon>Bacteroidota</taxon>
        <taxon>Cytophagia</taxon>
        <taxon>Cytophagales</taxon>
        <taxon>Spirosomataceae</taxon>
        <taxon>Dyadobacter</taxon>
    </lineage>
</organism>
<reference evidence="1 2" key="1">
    <citation type="submission" date="2018-03" db="EMBL/GenBank/DDBJ databases">
        <title>Genomic Encyclopedia of Archaeal and Bacterial Type Strains, Phase II (KMG-II): from individual species to whole genera.</title>
        <authorList>
            <person name="Goeker M."/>
        </authorList>
    </citation>
    <scope>NUCLEOTIDE SEQUENCE [LARGE SCALE GENOMIC DNA]</scope>
    <source>
        <strain evidence="1 2">DSM 29057</strain>
    </source>
</reference>
<sequence length="109" mass="12289">MARKPSLEKRTNKPQICFSDSELTVAERNAREARMTLSEWGRFRMAEVQPMRLKPTPEAEEMLKGLAAVQQISKNLDLLAKEGNVSDEILMMVRTELMAAGQLISKGLK</sequence>